<keyword evidence="8" id="KW-0413">Isomerase</keyword>
<comment type="catalytic activity">
    <reaction evidence="9">
        <text>ATP + H2O = ADP + phosphate + H(+)</text>
        <dbReference type="Rhea" id="RHEA:13065"/>
        <dbReference type="ChEBI" id="CHEBI:15377"/>
        <dbReference type="ChEBI" id="CHEBI:15378"/>
        <dbReference type="ChEBI" id="CHEBI:30616"/>
        <dbReference type="ChEBI" id="CHEBI:43474"/>
        <dbReference type="ChEBI" id="CHEBI:456216"/>
        <dbReference type="EC" id="5.6.2.3"/>
    </reaction>
</comment>
<keyword evidence="4 9" id="KW-0347">Helicase</keyword>
<keyword evidence="9" id="KW-0233">DNA recombination</keyword>
<evidence type="ECO:0000256" key="1">
    <source>
        <dbReference type="ARBA" id="ARBA00022741"/>
    </source>
</evidence>
<evidence type="ECO:0000256" key="2">
    <source>
        <dbReference type="ARBA" id="ARBA00022763"/>
    </source>
</evidence>
<evidence type="ECO:0000259" key="10">
    <source>
        <dbReference type="SMART" id="SM00382"/>
    </source>
</evidence>
<dbReference type="GO" id="GO:0005524">
    <property type="term" value="F:ATP binding"/>
    <property type="evidence" value="ECO:0007669"/>
    <property type="project" value="UniProtKB-KW"/>
</dbReference>
<proteinExistence type="inferred from homology"/>
<evidence type="ECO:0000256" key="6">
    <source>
        <dbReference type="ARBA" id="ARBA00023125"/>
    </source>
</evidence>
<sequence length="905" mass="99693">MPKTARKKYYAVRVGREGPTIYDTWGEVSRWPGAIHKSFTSRAEAEQWVSTPHPMEHTLPDGGYPWQTTTASTPSSRTILNAAESSRHTPDLEPIPRDLDAVTVHTPSIVLSQEQRAVLEMVQRGENVFFTGSAGTGKSVLLREIVEVCGGRGHAGLAITASTGIASVNVGGTTVHSWAGIGLGQEEVSMIDGVLFDKLLPPVPDLDKHGNPVPPAFAFEAGSWSRCIKRPVVLTKVFRQKEQAFVDMLNLMRFGRLDDETIQAFYKLSRPLHYDDGIGPTQLYPTRAEVNRANQTRLHALPGQIIQYDATDTAGSDSNGVRVSEQQMERLLERLVAPRVIQLKVGAQVMLIKNMVQGELVNGSVGQVIRLSTSQEAMKNHTEIATEEGLRGSQREARQVTTTYDGSVWPVVRFTNGRELLCIPTDFTVDNAYGEMEARRRQVPLILAWALSVHKSQGQTLERVKVDLSRTFEKGQAYVALSRATSMNTLEVLNFIPSKVMVHPRVLAWQNDLEQEELMKGLEHDGGYWSDIDADEAQGAFWVRIGREGPRIYDTYTEVSNFKLAPCPIVPAPVEKFANDSQFAAATLGLSGSSGKGFDNIHDAQKWLTEYQYHFGSGSPLTTVHTRTDINVSLNISAATAVNEGAASSSTSTTTTMTFATTADRPWQQGSAQNHTVFNVQGSPHQGYERQRFDQMQAPPPVAEPEIELSDEQRDILAMIRAGRNIFFTGPAGTGKSVLLRAIIKYLRSVHGGAVAITAPTGIAGLNIGGQTIHSWAGIGLGKEPGDQLKRRLSGFARRRWMDAQALIIDEVSMLDGRLFDKLEAIARYIRNTERPFGGIQLILSGDFFQLPPVPDQDSTSRIEATFAFQAKTWRQCVDHMAILTKVFRQKDNSGLPLPEHFAVG</sequence>
<dbReference type="EC" id="5.6.2.3" evidence="9"/>
<protein>
    <recommendedName>
        <fullName evidence="9">ATP-dependent DNA helicase</fullName>
        <ecNumber evidence="9">5.6.2.3</ecNumber>
    </recommendedName>
</protein>
<keyword evidence="12" id="KW-1185">Reference proteome</keyword>
<keyword evidence="6" id="KW-0238">DNA-binding</keyword>
<dbReference type="Gene3D" id="3.40.50.300">
    <property type="entry name" value="P-loop containing nucleotide triphosphate hydrolases"/>
    <property type="match status" value="2"/>
</dbReference>
<dbReference type="GO" id="GO:0006310">
    <property type="term" value="P:DNA recombination"/>
    <property type="evidence" value="ECO:0007669"/>
    <property type="project" value="UniProtKB-KW"/>
</dbReference>
<accession>A0A0C9TJW1</accession>
<dbReference type="InterPro" id="IPR027417">
    <property type="entry name" value="P-loop_NTPase"/>
</dbReference>
<dbReference type="CDD" id="cd18037">
    <property type="entry name" value="DEXSc_Pif1_like"/>
    <property type="match status" value="1"/>
</dbReference>
<evidence type="ECO:0000256" key="4">
    <source>
        <dbReference type="ARBA" id="ARBA00022806"/>
    </source>
</evidence>
<reference evidence="11 12" key="1">
    <citation type="submission" date="2014-06" db="EMBL/GenBank/DDBJ databases">
        <authorList>
            <consortium name="DOE Joint Genome Institute"/>
            <person name="Kuo A."/>
            <person name="Kohler A."/>
            <person name="Nagy L.G."/>
            <person name="Floudas D."/>
            <person name="Copeland A."/>
            <person name="Barry K.W."/>
            <person name="Cichocki N."/>
            <person name="Veneault-Fourrey C."/>
            <person name="LaButti K."/>
            <person name="Lindquist E.A."/>
            <person name="Lipzen A."/>
            <person name="Lundell T."/>
            <person name="Morin E."/>
            <person name="Murat C."/>
            <person name="Sun H."/>
            <person name="Tunlid A."/>
            <person name="Henrissat B."/>
            <person name="Grigoriev I.V."/>
            <person name="Hibbett D.S."/>
            <person name="Martin F."/>
            <person name="Nordberg H.P."/>
            <person name="Cantor M.N."/>
            <person name="Hua S.X."/>
        </authorList>
    </citation>
    <scope>NUCLEOTIDE SEQUENCE [LARGE SCALE GENOMIC DNA]</scope>
    <source>
        <strain evidence="11 12">ATCC 200175</strain>
    </source>
</reference>
<feature type="domain" description="AAA+ ATPase" evidence="10">
    <location>
        <begin position="722"/>
        <end position="869"/>
    </location>
</feature>
<dbReference type="Pfam" id="PF01693">
    <property type="entry name" value="Cauli_VI"/>
    <property type="match status" value="1"/>
</dbReference>
<keyword evidence="1 9" id="KW-0547">Nucleotide-binding</keyword>
<keyword evidence="3 9" id="KW-0378">Hydrolase</keyword>
<dbReference type="Proteomes" id="UP000053647">
    <property type="component" value="Unassembled WGS sequence"/>
</dbReference>
<comment type="cofactor">
    <cofactor evidence="9">
        <name>Mg(2+)</name>
        <dbReference type="ChEBI" id="CHEBI:18420"/>
    </cofactor>
</comment>
<name>A0A0C9TJW1_PAXIN</name>
<comment type="similarity">
    <text evidence="9">Belongs to the helicase family.</text>
</comment>
<reference evidence="12" key="2">
    <citation type="submission" date="2015-01" db="EMBL/GenBank/DDBJ databases">
        <title>Evolutionary Origins and Diversification of the Mycorrhizal Mutualists.</title>
        <authorList>
            <consortium name="DOE Joint Genome Institute"/>
            <consortium name="Mycorrhizal Genomics Consortium"/>
            <person name="Kohler A."/>
            <person name="Kuo A."/>
            <person name="Nagy L.G."/>
            <person name="Floudas D."/>
            <person name="Copeland A."/>
            <person name="Barry K.W."/>
            <person name="Cichocki N."/>
            <person name="Veneault-Fourrey C."/>
            <person name="LaButti K."/>
            <person name="Lindquist E.A."/>
            <person name="Lipzen A."/>
            <person name="Lundell T."/>
            <person name="Morin E."/>
            <person name="Murat C."/>
            <person name="Riley R."/>
            <person name="Ohm R."/>
            <person name="Sun H."/>
            <person name="Tunlid A."/>
            <person name="Henrissat B."/>
            <person name="Grigoriev I.V."/>
            <person name="Hibbett D.S."/>
            <person name="Martin F."/>
        </authorList>
    </citation>
    <scope>NUCLEOTIDE SEQUENCE [LARGE SCALE GENOMIC DNA]</scope>
    <source>
        <strain evidence="12">ATCC 200175</strain>
    </source>
</reference>
<dbReference type="PANTHER" id="PTHR47642">
    <property type="entry name" value="ATP-DEPENDENT DNA HELICASE"/>
    <property type="match status" value="1"/>
</dbReference>
<dbReference type="GO" id="GO:0006281">
    <property type="term" value="P:DNA repair"/>
    <property type="evidence" value="ECO:0007669"/>
    <property type="project" value="UniProtKB-KW"/>
</dbReference>
<dbReference type="InterPro" id="IPR049163">
    <property type="entry name" value="Pif1-like_2B_dom"/>
</dbReference>
<evidence type="ECO:0000256" key="7">
    <source>
        <dbReference type="ARBA" id="ARBA00023204"/>
    </source>
</evidence>
<dbReference type="EMBL" id="KN819837">
    <property type="protein sequence ID" value="KIJ07606.1"/>
    <property type="molecule type" value="Genomic_DNA"/>
</dbReference>
<evidence type="ECO:0000313" key="11">
    <source>
        <dbReference type="EMBL" id="KIJ07606.1"/>
    </source>
</evidence>
<dbReference type="Pfam" id="PF05970">
    <property type="entry name" value="PIF1"/>
    <property type="match status" value="2"/>
</dbReference>
<evidence type="ECO:0000256" key="5">
    <source>
        <dbReference type="ARBA" id="ARBA00022840"/>
    </source>
</evidence>
<dbReference type="InterPro" id="IPR011320">
    <property type="entry name" value="RNase_H1_N"/>
</dbReference>
<dbReference type="HOGENOM" id="CLU_307388_0_0_1"/>
<dbReference type="Pfam" id="PF21530">
    <property type="entry name" value="Pif1_2B_dom"/>
    <property type="match status" value="1"/>
</dbReference>
<dbReference type="InterPro" id="IPR010285">
    <property type="entry name" value="DNA_helicase_pif1-like_DEAD"/>
</dbReference>
<dbReference type="InterPro" id="IPR037056">
    <property type="entry name" value="RNase_H1_N_sf"/>
</dbReference>
<dbReference type="InterPro" id="IPR051055">
    <property type="entry name" value="PIF1_helicase"/>
</dbReference>
<dbReference type="SUPFAM" id="SSF55658">
    <property type="entry name" value="L9 N-domain-like"/>
    <property type="match status" value="1"/>
</dbReference>
<evidence type="ECO:0000256" key="9">
    <source>
        <dbReference type="RuleBase" id="RU363044"/>
    </source>
</evidence>
<dbReference type="OrthoDB" id="432234at2759"/>
<evidence type="ECO:0000256" key="8">
    <source>
        <dbReference type="ARBA" id="ARBA00023235"/>
    </source>
</evidence>
<dbReference type="PANTHER" id="PTHR47642:SF5">
    <property type="entry name" value="ATP-DEPENDENT DNA HELICASE"/>
    <property type="match status" value="1"/>
</dbReference>
<feature type="domain" description="AAA+ ATPase" evidence="10">
    <location>
        <begin position="124"/>
        <end position="447"/>
    </location>
</feature>
<dbReference type="CDD" id="cd18809">
    <property type="entry name" value="SF1_C_RecD"/>
    <property type="match status" value="1"/>
</dbReference>
<dbReference type="GO" id="GO:0043139">
    <property type="term" value="F:5'-3' DNA helicase activity"/>
    <property type="evidence" value="ECO:0007669"/>
    <property type="project" value="UniProtKB-EC"/>
</dbReference>
<dbReference type="InterPro" id="IPR003593">
    <property type="entry name" value="AAA+_ATPase"/>
</dbReference>
<gene>
    <name evidence="11" type="ORF">PAXINDRAFT_158369</name>
</gene>
<keyword evidence="7 9" id="KW-0234">DNA repair</keyword>
<evidence type="ECO:0000256" key="3">
    <source>
        <dbReference type="ARBA" id="ARBA00022801"/>
    </source>
</evidence>
<dbReference type="InterPro" id="IPR009027">
    <property type="entry name" value="Ribosomal_bL9/RNase_H1_N"/>
</dbReference>
<organism evidence="11 12">
    <name type="scientific">Paxillus involutus ATCC 200175</name>
    <dbReference type="NCBI Taxonomy" id="664439"/>
    <lineage>
        <taxon>Eukaryota</taxon>
        <taxon>Fungi</taxon>
        <taxon>Dikarya</taxon>
        <taxon>Basidiomycota</taxon>
        <taxon>Agaricomycotina</taxon>
        <taxon>Agaricomycetes</taxon>
        <taxon>Agaricomycetidae</taxon>
        <taxon>Boletales</taxon>
        <taxon>Paxilineae</taxon>
        <taxon>Paxillaceae</taxon>
        <taxon>Paxillus</taxon>
    </lineage>
</organism>
<dbReference type="SMART" id="SM00382">
    <property type="entry name" value="AAA"/>
    <property type="match status" value="2"/>
</dbReference>
<dbReference type="GO" id="GO:0000723">
    <property type="term" value="P:telomere maintenance"/>
    <property type="evidence" value="ECO:0007669"/>
    <property type="project" value="InterPro"/>
</dbReference>
<dbReference type="Gene3D" id="3.40.970.10">
    <property type="entry name" value="Ribonuclease H1, N-terminal domain"/>
    <property type="match status" value="1"/>
</dbReference>
<dbReference type="GO" id="GO:0016887">
    <property type="term" value="F:ATP hydrolysis activity"/>
    <property type="evidence" value="ECO:0007669"/>
    <property type="project" value="RHEA"/>
</dbReference>
<evidence type="ECO:0000313" key="12">
    <source>
        <dbReference type="Proteomes" id="UP000053647"/>
    </source>
</evidence>
<dbReference type="AlphaFoldDB" id="A0A0C9TJW1"/>
<keyword evidence="5 9" id="KW-0067">ATP-binding</keyword>
<dbReference type="SUPFAM" id="SSF52540">
    <property type="entry name" value="P-loop containing nucleoside triphosphate hydrolases"/>
    <property type="match status" value="4"/>
</dbReference>
<keyword evidence="2 9" id="KW-0227">DNA damage</keyword>